<gene>
    <name evidence="1" type="ORF">An08g07980</name>
</gene>
<dbReference type="VEuPathDB" id="FungiDB:An08g07980"/>
<proteinExistence type="predicted"/>
<reference evidence="1" key="2">
    <citation type="submission" date="2025-08" db="UniProtKB">
        <authorList>
            <consortium name="RefSeq"/>
        </authorList>
    </citation>
    <scope>IDENTIFICATION</scope>
</reference>
<name>A0AAJ8E229_ASPNG</name>
<dbReference type="AlphaFoldDB" id="A0AAJ8E229"/>
<accession>A0AAJ8E229</accession>
<dbReference type="RefSeq" id="XP_059604147.1">
    <property type="nucleotide sequence ID" value="XM_059749215.1"/>
</dbReference>
<dbReference type="KEGG" id="ang:An08g07980"/>
<reference evidence="1" key="1">
    <citation type="submission" date="2025-02" db="EMBL/GenBank/DDBJ databases">
        <authorList>
            <consortium name="NCBI Genome Project"/>
        </authorList>
    </citation>
    <scope>NUCLEOTIDE SEQUENCE</scope>
</reference>
<organism evidence="1">
    <name type="scientific">Aspergillus niger</name>
    <dbReference type="NCBI Taxonomy" id="5061"/>
    <lineage>
        <taxon>Eukaryota</taxon>
        <taxon>Fungi</taxon>
        <taxon>Dikarya</taxon>
        <taxon>Ascomycota</taxon>
        <taxon>Pezizomycotina</taxon>
        <taxon>Eurotiomycetes</taxon>
        <taxon>Eurotiomycetidae</taxon>
        <taxon>Eurotiales</taxon>
        <taxon>Aspergillaceae</taxon>
        <taxon>Aspergillus</taxon>
        <taxon>Aspergillus subgen. Circumdati</taxon>
    </lineage>
</organism>
<sequence length="96" mass="10624">MLITNCSSVGRWETTTVMMLRRDCIDVTLPNHNAEVGIYSSIACGLPTRVTLVIDNQRLIHPSLGIGSREAIVCGSQILPLVHRLYIDGMAMIQWS</sequence>
<dbReference type="GeneID" id="84591757"/>
<evidence type="ECO:0000313" key="1">
    <source>
        <dbReference type="RefSeq" id="XP_059604147.1"/>
    </source>
</evidence>
<protein>
    <submittedName>
        <fullName evidence="1">Uncharacterized protein</fullName>
    </submittedName>
</protein>